<feature type="region of interest" description="Disordered" evidence="1">
    <location>
        <begin position="469"/>
        <end position="508"/>
    </location>
</feature>
<evidence type="ECO:0000313" key="4">
    <source>
        <dbReference type="Proteomes" id="UP000554235"/>
    </source>
</evidence>
<feature type="region of interest" description="Disordered" evidence="1">
    <location>
        <begin position="1"/>
        <end position="153"/>
    </location>
</feature>
<keyword evidence="2" id="KW-0812">Transmembrane</keyword>
<dbReference type="EMBL" id="JAADYS010000288">
    <property type="protein sequence ID" value="KAF4470827.1"/>
    <property type="molecule type" value="Genomic_DNA"/>
</dbReference>
<feature type="transmembrane region" description="Helical" evidence="2">
    <location>
        <begin position="682"/>
        <end position="700"/>
    </location>
</feature>
<accession>A0A8H4LK18</accession>
<feature type="compositionally biased region" description="Polar residues" evidence="1">
    <location>
        <begin position="490"/>
        <end position="508"/>
    </location>
</feature>
<proteinExistence type="predicted"/>
<keyword evidence="4" id="KW-1185">Reference proteome</keyword>
<name>A0A8H4LK18_9HYPO</name>
<feature type="compositionally biased region" description="Acidic residues" evidence="1">
    <location>
        <begin position="141"/>
        <end position="153"/>
    </location>
</feature>
<dbReference type="AlphaFoldDB" id="A0A8H4LK18"/>
<keyword evidence="2" id="KW-0472">Membrane</keyword>
<sequence>MPRKSTIRRPVTPEQAGSAQARADPVQPRAGEQLTVDPNQPPKISPNAQQNRDGSRGFFYGSPKSNLNIAPTGADYQFSYRPSLDPSQLSPPSSEASESLGNSSDDDTSDRAPEPSSGESDAAPRPQSRPATTASVTADFTIEEIDPMDSDYDGLEVLRPTEIESNPSRSSSPSREIDEAMINDLRNLNCAEESLDDENGSDSSHYFSKELFPRRRELLRKLHKVSIGDLKRTAIQREDSGDDAEAMDADNVGYSARRLRRSLHRPSLEFKDPLPPYDDISASEGVVKKRFKNRIPFRKAKQPQGSVYTDYRSEGTSRASPSIHVEKFLANEAVQTVMTHLDFSVLPDQLRQVMQLASWDSIQFSTKINLSTSDKIKSFVEDQTGSSWNWWPLEPPKRAIQDGHLRMDWQCHCGKHFSNDVTSAESLLIDKISRCLNRAITMPGVITHTRHDSLQKLANWFKRSSETVLPVSVPPSQQPQGQSQSPPAPTNTSDAQQPSVTGITTHNSTESLEKDALRILFGVPMGRKMHYIVPVPASQGSGAKVFPSLQREYTRSRGRWKALLSFWQFSHCNFVKFEAFARKRAVACGNDLPTANNTDYDYTPKPPQASMPPIHPHIFEVAFNSCGDGKCSKVLPFHDCYEFDETSYVTRIPKKKTPFGFEAGQPIVWGLEARHSISALHVVLYHLLILIPPFVVWAWWQRNHPDDIQSASVPMTVVIASISMFWSATGIIKQFRGES</sequence>
<feature type="compositionally biased region" description="Polar residues" evidence="1">
    <location>
        <begin position="129"/>
        <end position="138"/>
    </location>
</feature>
<reference evidence="3 4" key="1">
    <citation type="submission" date="2020-01" db="EMBL/GenBank/DDBJ databases">
        <title>Identification and distribution of gene clusters putatively required for synthesis of sphingolipid metabolism inhibitors in phylogenetically diverse species of the filamentous fungus Fusarium.</title>
        <authorList>
            <person name="Kim H.-S."/>
            <person name="Busman M."/>
            <person name="Brown D.W."/>
            <person name="Divon H."/>
            <person name="Uhlig S."/>
            <person name="Proctor R.H."/>
        </authorList>
    </citation>
    <scope>NUCLEOTIDE SEQUENCE [LARGE SCALE GENOMIC DNA]</scope>
    <source>
        <strain evidence="3 4">NRRL 20459</strain>
    </source>
</reference>
<feature type="transmembrane region" description="Helical" evidence="2">
    <location>
        <begin position="712"/>
        <end position="732"/>
    </location>
</feature>
<protein>
    <submittedName>
        <fullName evidence="3">Small s</fullName>
    </submittedName>
</protein>
<comment type="caution">
    <text evidence="3">The sequence shown here is derived from an EMBL/GenBank/DDBJ whole genome shotgun (WGS) entry which is preliminary data.</text>
</comment>
<dbReference type="OrthoDB" id="443402at2759"/>
<evidence type="ECO:0000313" key="3">
    <source>
        <dbReference type="EMBL" id="KAF4470827.1"/>
    </source>
</evidence>
<keyword evidence="2" id="KW-1133">Transmembrane helix</keyword>
<evidence type="ECO:0000256" key="1">
    <source>
        <dbReference type="SAM" id="MobiDB-lite"/>
    </source>
</evidence>
<gene>
    <name evidence="3" type="ORF">FALBO_2262</name>
</gene>
<evidence type="ECO:0000256" key="2">
    <source>
        <dbReference type="SAM" id="Phobius"/>
    </source>
</evidence>
<dbReference type="Proteomes" id="UP000554235">
    <property type="component" value="Unassembled WGS sequence"/>
</dbReference>
<feature type="compositionally biased region" description="Low complexity" evidence="1">
    <location>
        <begin position="82"/>
        <end position="103"/>
    </location>
</feature>
<organism evidence="3 4">
    <name type="scientific">Fusarium albosuccineum</name>
    <dbReference type="NCBI Taxonomy" id="1237068"/>
    <lineage>
        <taxon>Eukaryota</taxon>
        <taxon>Fungi</taxon>
        <taxon>Dikarya</taxon>
        <taxon>Ascomycota</taxon>
        <taxon>Pezizomycotina</taxon>
        <taxon>Sordariomycetes</taxon>
        <taxon>Hypocreomycetidae</taxon>
        <taxon>Hypocreales</taxon>
        <taxon>Nectriaceae</taxon>
        <taxon>Fusarium</taxon>
        <taxon>Fusarium decemcellulare species complex</taxon>
    </lineage>
</organism>